<dbReference type="InterPro" id="IPR036291">
    <property type="entry name" value="NAD(P)-bd_dom_sf"/>
</dbReference>
<evidence type="ECO:0000313" key="5">
    <source>
        <dbReference type="Proteomes" id="UP001174934"/>
    </source>
</evidence>
<dbReference type="Proteomes" id="UP001174934">
    <property type="component" value="Unassembled WGS sequence"/>
</dbReference>
<dbReference type="InterPro" id="IPR051609">
    <property type="entry name" value="NmrA/Isoflavone_reductase-like"/>
</dbReference>
<dbReference type="Pfam" id="PF05368">
    <property type="entry name" value="NmrA"/>
    <property type="match status" value="1"/>
</dbReference>
<dbReference type="SUPFAM" id="SSF51735">
    <property type="entry name" value="NAD(P)-binding Rossmann-fold domains"/>
    <property type="match status" value="1"/>
</dbReference>
<dbReference type="PANTHER" id="PTHR47706">
    <property type="entry name" value="NMRA-LIKE FAMILY PROTEIN"/>
    <property type="match status" value="1"/>
</dbReference>
<dbReference type="PANTHER" id="PTHR47706:SF9">
    <property type="entry name" value="NMRA-LIKE DOMAIN-CONTAINING PROTEIN-RELATED"/>
    <property type="match status" value="1"/>
</dbReference>
<keyword evidence="2" id="KW-0560">Oxidoreductase</keyword>
<evidence type="ECO:0000259" key="3">
    <source>
        <dbReference type="Pfam" id="PF05368"/>
    </source>
</evidence>
<reference evidence="4" key="1">
    <citation type="submission" date="2023-06" db="EMBL/GenBank/DDBJ databases">
        <title>Genome-scale phylogeny and comparative genomics of the fungal order Sordariales.</title>
        <authorList>
            <consortium name="Lawrence Berkeley National Laboratory"/>
            <person name="Hensen N."/>
            <person name="Bonometti L."/>
            <person name="Westerberg I."/>
            <person name="Brannstrom I.O."/>
            <person name="Guillou S."/>
            <person name="Cros-Aarteil S."/>
            <person name="Calhoun S."/>
            <person name="Haridas S."/>
            <person name="Kuo A."/>
            <person name="Mondo S."/>
            <person name="Pangilinan J."/>
            <person name="Riley R."/>
            <person name="LaButti K."/>
            <person name="Andreopoulos B."/>
            <person name="Lipzen A."/>
            <person name="Chen C."/>
            <person name="Yanf M."/>
            <person name="Daum C."/>
            <person name="Ng V."/>
            <person name="Clum A."/>
            <person name="Steindorff A."/>
            <person name="Ohm R."/>
            <person name="Martin F."/>
            <person name="Silar P."/>
            <person name="Natvig D."/>
            <person name="Lalanne C."/>
            <person name="Gautier V."/>
            <person name="Ament-velasquez S.L."/>
            <person name="Kruys A."/>
            <person name="Hutchinson M.I."/>
            <person name="Powell A.J."/>
            <person name="Barry K."/>
            <person name="Miller A.N."/>
            <person name="Grigoriev I.V."/>
            <person name="Debuchy R."/>
            <person name="Gladieux P."/>
            <person name="Thoren M.H."/>
            <person name="Johannesson H."/>
        </authorList>
    </citation>
    <scope>NUCLEOTIDE SEQUENCE</scope>
    <source>
        <strain evidence="4">SMH3391-2</strain>
    </source>
</reference>
<proteinExistence type="predicted"/>
<keyword evidence="5" id="KW-1185">Reference proteome</keyword>
<dbReference type="InterPro" id="IPR045312">
    <property type="entry name" value="PCBER-like"/>
</dbReference>
<accession>A0AA39X936</accession>
<sequence>MTTPSPFRNILLIGAGGSIGRIVLSALLAEPSFTITILQRASSRARLPPNPNLTVITVPDTYPTADLILAFKSQDAVVNCMTTSSVSEQYRIIDAAIAAGVRRYSPSEYGLNNANAAAQALSSSVFAAKGAVQAYLKEKAAEGRIEWMSIASGMWVAWAIPHDFMGMHVRKRRFEMFDDGEGRVSCSSEANTAKAIVVGLTTRVKETRNRVVYLQDYSVSQRELFAEVERQVGGEKFEVDVFDSLKRAAEKKEEVREGSVQAVYDLVNIGFMTGRYGGFFEKEGEILNEVLGLERTTLEEEVADGLRRLQGGGN</sequence>
<keyword evidence="1" id="KW-0521">NADP</keyword>
<name>A0AA39X936_9PEZI</name>
<dbReference type="InterPro" id="IPR008030">
    <property type="entry name" value="NmrA-like"/>
</dbReference>
<dbReference type="CDD" id="cd05259">
    <property type="entry name" value="PCBER_SDR_a"/>
    <property type="match status" value="1"/>
</dbReference>
<evidence type="ECO:0000313" key="4">
    <source>
        <dbReference type="EMBL" id="KAK0629564.1"/>
    </source>
</evidence>
<feature type="domain" description="NmrA-like" evidence="3">
    <location>
        <begin position="9"/>
        <end position="141"/>
    </location>
</feature>
<dbReference type="Gene3D" id="3.40.50.720">
    <property type="entry name" value="NAD(P)-binding Rossmann-like Domain"/>
    <property type="match status" value="1"/>
</dbReference>
<evidence type="ECO:0000256" key="1">
    <source>
        <dbReference type="ARBA" id="ARBA00022857"/>
    </source>
</evidence>
<evidence type="ECO:0000256" key="2">
    <source>
        <dbReference type="ARBA" id="ARBA00023002"/>
    </source>
</evidence>
<protein>
    <recommendedName>
        <fullName evidence="3">NmrA-like domain-containing protein</fullName>
    </recommendedName>
</protein>
<dbReference type="Gene3D" id="3.90.25.10">
    <property type="entry name" value="UDP-galactose 4-epimerase, domain 1"/>
    <property type="match status" value="1"/>
</dbReference>
<dbReference type="EMBL" id="JAULSR010000002">
    <property type="protein sequence ID" value="KAK0629564.1"/>
    <property type="molecule type" value="Genomic_DNA"/>
</dbReference>
<dbReference type="AlphaFoldDB" id="A0AA39X936"/>
<organism evidence="4 5">
    <name type="scientific">Bombardia bombarda</name>
    <dbReference type="NCBI Taxonomy" id="252184"/>
    <lineage>
        <taxon>Eukaryota</taxon>
        <taxon>Fungi</taxon>
        <taxon>Dikarya</taxon>
        <taxon>Ascomycota</taxon>
        <taxon>Pezizomycotina</taxon>
        <taxon>Sordariomycetes</taxon>
        <taxon>Sordariomycetidae</taxon>
        <taxon>Sordariales</taxon>
        <taxon>Lasiosphaeriaceae</taxon>
        <taxon>Bombardia</taxon>
    </lineage>
</organism>
<dbReference type="GO" id="GO:0016491">
    <property type="term" value="F:oxidoreductase activity"/>
    <property type="evidence" value="ECO:0007669"/>
    <property type="project" value="UniProtKB-KW"/>
</dbReference>
<comment type="caution">
    <text evidence="4">The sequence shown here is derived from an EMBL/GenBank/DDBJ whole genome shotgun (WGS) entry which is preliminary data.</text>
</comment>
<gene>
    <name evidence="4" type="ORF">B0T17DRAFT_190116</name>
</gene>